<proteinExistence type="predicted"/>
<dbReference type="InterPro" id="IPR047757">
    <property type="entry name" value="AfsA-like"/>
</dbReference>
<dbReference type="EMBL" id="BLPG01000002">
    <property type="protein sequence ID" value="GFJ96545.1"/>
    <property type="molecule type" value="Genomic_DNA"/>
</dbReference>
<dbReference type="GO" id="GO:0016740">
    <property type="term" value="F:transferase activity"/>
    <property type="evidence" value="ECO:0007669"/>
    <property type="project" value="InterPro"/>
</dbReference>
<dbReference type="NCBIfam" id="NF041195">
    <property type="entry name" value="ScbA_BarX_GamBu"/>
    <property type="match status" value="1"/>
</dbReference>
<dbReference type="RefSeq" id="WP_173086302.1">
    <property type="nucleotide sequence ID" value="NZ_BAABJB010000008.1"/>
</dbReference>
<accession>A0A6V8LUU3</accession>
<protein>
    <submittedName>
        <fullName evidence="2">Adhesin</fullName>
    </submittedName>
</protein>
<comment type="caution">
    <text evidence="2">The sequence shown here is derived from an EMBL/GenBank/DDBJ whole genome shotgun (WGS) entry which is preliminary data.</text>
</comment>
<dbReference type="InterPro" id="IPR005509">
    <property type="entry name" value="AfsA_hotdog_dom"/>
</dbReference>
<organism evidence="2 3">
    <name type="scientific">Phytohabitans rumicis</name>
    <dbReference type="NCBI Taxonomy" id="1076125"/>
    <lineage>
        <taxon>Bacteria</taxon>
        <taxon>Bacillati</taxon>
        <taxon>Actinomycetota</taxon>
        <taxon>Actinomycetes</taxon>
        <taxon>Micromonosporales</taxon>
        <taxon>Micromonosporaceae</taxon>
    </lineage>
</organism>
<dbReference type="Proteomes" id="UP000482960">
    <property type="component" value="Unassembled WGS sequence"/>
</dbReference>
<keyword evidence="3" id="KW-1185">Reference proteome</keyword>
<evidence type="ECO:0000259" key="1">
    <source>
        <dbReference type="Pfam" id="PF03756"/>
    </source>
</evidence>
<name>A0A6V8LUU3_9ACTN</name>
<evidence type="ECO:0000313" key="2">
    <source>
        <dbReference type="EMBL" id="GFJ96545.1"/>
    </source>
</evidence>
<evidence type="ECO:0000313" key="3">
    <source>
        <dbReference type="Proteomes" id="UP000482960"/>
    </source>
</evidence>
<reference evidence="2 3" key="2">
    <citation type="submission" date="2020-03" db="EMBL/GenBank/DDBJ databases">
        <authorList>
            <person name="Ichikawa N."/>
            <person name="Kimura A."/>
            <person name="Kitahashi Y."/>
            <person name="Uohara A."/>
        </authorList>
    </citation>
    <scope>NUCLEOTIDE SEQUENCE [LARGE SCALE GENOMIC DNA]</scope>
    <source>
        <strain evidence="2 3">NBRC 108638</strain>
    </source>
</reference>
<feature type="domain" description="A-factor biosynthesis hotdog" evidence="1">
    <location>
        <begin position="16"/>
        <end position="145"/>
    </location>
</feature>
<dbReference type="Pfam" id="PF03756">
    <property type="entry name" value="AfsA"/>
    <property type="match status" value="2"/>
</dbReference>
<feature type="domain" description="A-factor biosynthesis hotdog" evidence="1">
    <location>
        <begin position="184"/>
        <end position="272"/>
    </location>
</feature>
<dbReference type="AlphaFoldDB" id="A0A6V8LUU3"/>
<sequence>MNPTGITFDQTVPRALVDRGDATTVLITSWVKEGNRLTAGAVWPRLGGYYRLLDEERHDPLLVLETFRQAALLLAHVVDDVPLATMQILRSTHFEADPAGLKVTDAPTEVVATIESGRQEPTGQSILQTSMVCRLYRDGSLVGTGGGLAVIPPADRYLKVRGRDPDSVDLGGRPGAGVPARTAGKASGRDVVIAPGDRAGAYRLRIDTGHPNFFDNPTDHTPGMLLIEAMRQAVVAESGDPGFAPLAMGVRFHRFVELDHPGEVLVRRTAGGFQTDVRQFDRQAARAEWRLAGETHG</sequence>
<reference evidence="2 3" key="1">
    <citation type="submission" date="2020-03" db="EMBL/GenBank/DDBJ databases">
        <title>Whole genome shotgun sequence of Phytohabitans rumicis NBRC 108638.</title>
        <authorList>
            <person name="Komaki H."/>
            <person name="Tamura T."/>
        </authorList>
    </citation>
    <scope>NUCLEOTIDE SEQUENCE [LARGE SCALE GENOMIC DNA]</scope>
    <source>
        <strain evidence="2 3">NBRC 108638</strain>
    </source>
</reference>
<gene>
    <name evidence="2" type="ORF">Prum_101870</name>
</gene>